<protein>
    <recommendedName>
        <fullName evidence="4">Transposase</fullName>
    </recommendedName>
</protein>
<name>A0A9Q4GL29_9CORY</name>
<evidence type="ECO:0000313" key="2">
    <source>
        <dbReference type="EMBL" id="MCX7537338.1"/>
    </source>
</evidence>
<organism evidence="2 3">
    <name type="scientific">Corynebacterium antarcticum</name>
    <dbReference type="NCBI Taxonomy" id="2800405"/>
    <lineage>
        <taxon>Bacteria</taxon>
        <taxon>Bacillati</taxon>
        <taxon>Actinomycetota</taxon>
        <taxon>Actinomycetes</taxon>
        <taxon>Mycobacteriales</taxon>
        <taxon>Corynebacteriaceae</taxon>
        <taxon>Corynebacterium</taxon>
    </lineage>
</organism>
<feature type="region of interest" description="Disordered" evidence="1">
    <location>
        <begin position="1"/>
        <end position="27"/>
    </location>
</feature>
<gene>
    <name evidence="2" type="ORF">OS123_02090</name>
</gene>
<accession>A0A9Q4GL29</accession>
<dbReference type="AlphaFoldDB" id="A0A9Q4GL29"/>
<evidence type="ECO:0000256" key="1">
    <source>
        <dbReference type="SAM" id="MobiDB-lite"/>
    </source>
</evidence>
<evidence type="ECO:0000313" key="3">
    <source>
        <dbReference type="Proteomes" id="UP001070238"/>
    </source>
</evidence>
<dbReference type="Proteomes" id="UP001070238">
    <property type="component" value="Unassembled WGS sequence"/>
</dbReference>
<sequence length="58" mass="6443">MSSSLLESGTIAARRRRGSRPPVVDADLHKGRNIVERSSAPVKQRRGLATRYDRNAII</sequence>
<comment type="caution">
    <text evidence="2">The sequence shown here is derived from an EMBL/GenBank/DDBJ whole genome shotgun (WGS) entry which is preliminary data.</text>
</comment>
<dbReference type="RefSeq" id="WP_267169033.1">
    <property type="nucleotide sequence ID" value="NZ_JAPMKX010000001.1"/>
</dbReference>
<dbReference type="EMBL" id="JAPMKX010000001">
    <property type="protein sequence ID" value="MCX7537338.1"/>
    <property type="molecule type" value="Genomic_DNA"/>
</dbReference>
<reference evidence="2" key="1">
    <citation type="submission" date="2022-11" db="EMBL/GenBank/DDBJ databases">
        <title>Corynebacterium sp. isolated from Penguins.</title>
        <authorList>
            <person name="Sedlar K."/>
            <person name="Svec P."/>
        </authorList>
    </citation>
    <scope>NUCLEOTIDE SEQUENCE</scope>
    <source>
        <strain evidence="2">P5875</strain>
    </source>
</reference>
<proteinExistence type="predicted"/>
<evidence type="ECO:0008006" key="4">
    <source>
        <dbReference type="Google" id="ProtNLM"/>
    </source>
</evidence>